<dbReference type="InterPro" id="IPR052556">
    <property type="entry name" value="PolySynth_Transporter"/>
</dbReference>
<feature type="transmembrane region" description="Helical" evidence="5">
    <location>
        <begin position="352"/>
        <end position="369"/>
    </location>
</feature>
<protein>
    <submittedName>
        <fullName evidence="6">Polysaccharide biosynthesis protein</fullName>
    </submittedName>
</protein>
<dbReference type="RefSeq" id="WP_014123797.1">
    <property type="nucleotide sequence ID" value="NC_016052.1"/>
</dbReference>
<organism evidence="6 7">
    <name type="scientific">Tetragenococcus halophilus (strain DSM 20338 / JCM 20259 / NCIMB 9735 / NBRC 12172)</name>
    <name type="common">Pediococcus halophilus</name>
    <dbReference type="NCBI Taxonomy" id="945021"/>
    <lineage>
        <taxon>Bacteria</taxon>
        <taxon>Bacillati</taxon>
        <taxon>Bacillota</taxon>
        <taxon>Bacilli</taxon>
        <taxon>Lactobacillales</taxon>
        <taxon>Enterococcaceae</taxon>
        <taxon>Tetragenococcus</taxon>
    </lineage>
</organism>
<evidence type="ECO:0000256" key="2">
    <source>
        <dbReference type="ARBA" id="ARBA00022692"/>
    </source>
</evidence>
<sequence length="474" mass="53683">MQRKIIINFMYQVSYQILIIFLPVVTIPIVSDALGPKGLGTYNYITSIAAYFILVGRLGMANYGVREISIVQRDRKKLSEKFWELQFFNSFFSLGSLLVFVVFAFFTDYTVLFLVSGLTVFSCFFDITWFFSGIENFKKITIRNFIVKIISFILILFLINDSDDLLLYFLITSLSMLISQMSLWISLKKYIDWRPVSIKACLSHLKPSLEFFTAKMADTVLKNSTTTILGLMATMGVVGYYSNSVTLMTVSGNIVNVMNTVMIPRMSALFSEDDERGMINLLEKSLHLQLFFTIAIMFGVIAISNQMIDWFFGSEFANMKYILPWMAPVIVFQSFQMAVATQYLIPKKEMKEYNISVFIGAVITSVLTVSLIPLIGVYGAVIGINGGYIVMSALRFKGLLKETTFKFDYIKISKYIIAGLSMWLVIYFTTNGLTANVITTLSQILIGVTVYFGVTAILNVNPIYDVIKKKIVKN</sequence>
<dbReference type="EMBL" id="AP012046">
    <property type="protein sequence ID" value="BAK93728.1"/>
    <property type="molecule type" value="Genomic_DNA"/>
</dbReference>
<feature type="transmembrane region" description="Helical" evidence="5">
    <location>
        <begin position="444"/>
        <end position="464"/>
    </location>
</feature>
<accession>A0AAN1SEV5</accession>
<dbReference type="InterPro" id="IPR002797">
    <property type="entry name" value="Polysacc_synth"/>
</dbReference>
<gene>
    <name evidence="6" type="ordered locus">TEH_04010</name>
</gene>
<dbReference type="PANTHER" id="PTHR43424">
    <property type="entry name" value="LOCUS PUTATIVE PROTEIN 1-RELATED"/>
    <property type="match status" value="1"/>
</dbReference>
<evidence type="ECO:0000313" key="7">
    <source>
        <dbReference type="Proteomes" id="UP000002663"/>
    </source>
</evidence>
<feature type="transmembrane region" description="Helical" evidence="5">
    <location>
        <begin position="325"/>
        <end position="345"/>
    </location>
</feature>
<reference evidence="6 7" key="1">
    <citation type="submission" date="2011-01" db="EMBL/GenBank/DDBJ databases">
        <title>Whole genome sequence of Tetragenococcus halophilus NBRC 12172.</title>
        <authorList>
            <person name="Nakazawa H."/>
            <person name="Omata S."/>
            <person name="Koga C."/>
            <person name="Watanabe Y."/>
            <person name="Katano Y."/>
            <person name="Ito N."/>
            <person name="Tsukatani N."/>
            <person name="Ankai A."/>
            <person name="Oguchi A."/>
            <person name="Fukui S."/>
            <person name="Yashiro I."/>
            <person name="Kamata S."/>
            <person name="Hashimoto Y."/>
            <person name="Yamazaki J."/>
            <person name="Taguchi H."/>
            <person name="Tanaka A."/>
            <person name="Koyama T."/>
            <person name="Ichige A."/>
            <person name="Hanya Y."/>
            <person name="Tanikawa S."/>
            <person name="Yamazaki S."/>
            <person name="Fujita N."/>
        </authorList>
    </citation>
    <scope>NUCLEOTIDE SEQUENCE [LARGE SCALE GENOMIC DNA]</scope>
    <source>
        <strain evidence="7">DSM 20338 / JCM 20259 / NCIMB 9735 / NBRC 12172</strain>
    </source>
</reference>
<feature type="transmembrane region" description="Helical" evidence="5">
    <location>
        <begin position="112"/>
        <end position="131"/>
    </location>
</feature>
<feature type="transmembrane region" description="Helical" evidence="5">
    <location>
        <begin position="12"/>
        <end position="30"/>
    </location>
</feature>
<dbReference type="Pfam" id="PF01943">
    <property type="entry name" value="Polysacc_synt"/>
    <property type="match status" value="1"/>
</dbReference>
<evidence type="ECO:0000256" key="5">
    <source>
        <dbReference type="SAM" id="Phobius"/>
    </source>
</evidence>
<feature type="transmembrane region" description="Helical" evidence="5">
    <location>
        <begin position="375"/>
        <end position="394"/>
    </location>
</feature>
<dbReference type="Proteomes" id="UP000002663">
    <property type="component" value="Chromosome"/>
</dbReference>
<evidence type="ECO:0000256" key="3">
    <source>
        <dbReference type="ARBA" id="ARBA00022989"/>
    </source>
</evidence>
<name>A0AAN1SEV5_TETHN</name>
<dbReference type="PANTHER" id="PTHR43424:SF1">
    <property type="entry name" value="LOCUS PUTATIVE PROTEIN 1-RELATED"/>
    <property type="match status" value="1"/>
</dbReference>
<comment type="subcellular location">
    <subcellularLocation>
        <location evidence="1">Membrane</location>
        <topology evidence="1">Multi-pass membrane protein</topology>
    </subcellularLocation>
</comment>
<evidence type="ECO:0000256" key="4">
    <source>
        <dbReference type="ARBA" id="ARBA00023136"/>
    </source>
</evidence>
<dbReference type="KEGG" id="thl:TEH_04010"/>
<feature type="transmembrane region" description="Helical" evidence="5">
    <location>
        <begin position="140"/>
        <end position="159"/>
    </location>
</feature>
<feature type="transmembrane region" description="Helical" evidence="5">
    <location>
        <begin position="415"/>
        <end position="438"/>
    </location>
</feature>
<keyword evidence="2 5" id="KW-0812">Transmembrane</keyword>
<dbReference type="AlphaFoldDB" id="A0AAN1SEV5"/>
<feature type="transmembrane region" description="Helical" evidence="5">
    <location>
        <begin position="286"/>
        <end position="305"/>
    </location>
</feature>
<evidence type="ECO:0000256" key="1">
    <source>
        <dbReference type="ARBA" id="ARBA00004141"/>
    </source>
</evidence>
<keyword evidence="3 5" id="KW-1133">Transmembrane helix</keyword>
<proteinExistence type="predicted"/>
<feature type="transmembrane region" description="Helical" evidence="5">
    <location>
        <begin position="165"/>
        <end position="187"/>
    </location>
</feature>
<evidence type="ECO:0000313" key="6">
    <source>
        <dbReference type="EMBL" id="BAK93728.1"/>
    </source>
</evidence>
<feature type="transmembrane region" description="Helical" evidence="5">
    <location>
        <begin position="86"/>
        <end position="106"/>
    </location>
</feature>
<feature type="transmembrane region" description="Helical" evidence="5">
    <location>
        <begin position="42"/>
        <end position="65"/>
    </location>
</feature>
<keyword evidence="4 5" id="KW-0472">Membrane</keyword>
<dbReference type="GO" id="GO:0016020">
    <property type="term" value="C:membrane"/>
    <property type="evidence" value="ECO:0007669"/>
    <property type="project" value="UniProtKB-SubCell"/>
</dbReference>